<accession>A0A9P7HC32</accession>
<dbReference type="SFLD" id="SFLDS00019">
    <property type="entry name" value="Glutathione_Transferase_(cytos"/>
    <property type="match status" value="1"/>
</dbReference>
<gene>
    <name evidence="4" type="ORF">H9Q72_013789</name>
</gene>
<dbReference type="Pfam" id="PF00043">
    <property type="entry name" value="GST_C"/>
    <property type="match status" value="1"/>
</dbReference>
<evidence type="ECO:0000313" key="4">
    <source>
        <dbReference type="EMBL" id="KAG5758075.1"/>
    </source>
</evidence>
<dbReference type="Gene3D" id="1.20.1050.130">
    <property type="match status" value="1"/>
</dbReference>
<dbReference type="OrthoDB" id="422574at2759"/>
<dbReference type="SUPFAM" id="SSF47616">
    <property type="entry name" value="GST C-terminal domain-like"/>
    <property type="match status" value="1"/>
</dbReference>
<reference evidence="4" key="1">
    <citation type="journal article" date="2020" name="bioRxiv">
        <title>Historical genomics reveals the evolutionary mechanisms behind multiple outbreaks of the host-specific coffee wilt pathogen Fusarium xylarioides.</title>
        <authorList>
            <person name="Peck D."/>
            <person name="Nowell R.W."/>
            <person name="Flood J."/>
            <person name="Ryan M.J."/>
            <person name="Barraclough T.G."/>
        </authorList>
    </citation>
    <scope>NUCLEOTIDE SEQUENCE</scope>
    <source>
        <strain evidence="4">IMI 127659i</strain>
    </source>
</reference>
<dbReference type="CDD" id="cd03048">
    <property type="entry name" value="GST_N_Ure2p_like"/>
    <property type="match status" value="1"/>
</dbReference>
<protein>
    <recommendedName>
        <fullName evidence="6">Glutathione S-transferase</fullName>
    </recommendedName>
</protein>
<evidence type="ECO:0000256" key="1">
    <source>
        <dbReference type="ARBA" id="ARBA00007409"/>
    </source>
</evidence>
<dbReference type="InterPro" id="IPR010987">
    <property type="entry name" value="Glutathione-S-Trfase_C-like"/>
</dbReference>
<dbReference type="InterPro" id="IPR004045">
    <property type="entry name" value="Glutathione_S-Trfase_N"/>
</dbReference>
<dbReference type="PROSITE" id="PS50404">
    <property type="entry name" value="GST_NTER"/>
    <property type="match status" value="1"/>
</dbReference>
<dbReference type="SUPFAM" id="SSF52833">
    <property type="entry name" value="Thioredoxin-like"/>
    <property type="match status" value="1"/>
</dbReference>
<dbReference type="AlphaFoldDB" id="A0A9P7HC32"/>
<dbReference type="InterPro" id="IPR040079">
    <property type="entry name" value="Glutathione_S-Trfase"/>
</dbReference>
<feature type="domain" description="GST N-terminal" evidence="2">
    <location>
        <begin position="4"/>
        <end position="85"/>
    </location>
</feature>
<dbReference type="InterPro" id="IPR036249">
    <property type="entry name" value="Thioredoxin-like_sf"/>
</dbReference>
<organism evidence="4 5">
    <name type="scientific">Fusarium xylarioides</name>
    <dbReference type="NCBI Taxonomy" id="221167"/>
    <lineage>
        <taxon>Eukaryota</taxon>
        <taxon>Fungi</taxon>
        <taxon>Dikarya</taxon>
        <taxon>Ascomycota</taxon>
        <taxon>Pezizomycotina</taxon>
        <taxon>Sordariomycetes</taxon>
        <taxon>Hypocreomycetidae</taxon>
        <taxon>Hypocreales</taxon>
        <taxon>Nectriaceae</taxon>
        <taxon>Fusarium</taxon>
        <taxon>Fusarium fujikuroi species complex</taxon>
    </lineage>
</organism>
<dbReference type="PANTHER" id="PTHR44051">
    <property type="entry name" value="GLUTATHIONE S-TRANSFERASE-RELATED"/>
    <property type="match status" value="1"/>
</dbReference>
<dbReference type="Proteomes" id="UP000750502">
    <property type="component" value="Unassembled WGS sequence"/>
</dbReference>
<dbReference type="InterPro" id="IPR004046">
    <property type="entry name" value="GST_C"/>
</dbReference>
<reference evidence="4" key="2">
    <citation type="submission" date="2020-10" db="EMBL/GenBank/DDBJ databases">
        <authorList>
            <person name="Peck L.D."/>
            <person name="Nowell R.W."/>
            <person name="Flood J."/>
            <person name="Ryan M.J."/>
            <person name="Barraclough T.G."/>
        </authorList>
    </citation>
    <scope>NUCLEOTIDE SEQUENCE</scope>
    <source>
        <strain evidence="4">IMI 127659i</strain>
    </source>
</reference>
<dbReference type="SFLD" id="SFLDG00358">
    <property type="entry name" value="Main_(cytGST)"/>
    <property type="match status" value="1"/>
</dbReference>
<dbReference type="PROSITE" id="PS50405">
    <property type="entry name" value="GST_CTER"/>
    <property type="match status" value="1"/>
</dbReference>
<evidence type="ECO:0000259" key="2">
    <source>
        <dbReference type="PROSITE" id="PS50404"/>
    </source>
</evidence>
<comment type="similarity">
    <text evidence="1">Belongs to the GST superfamily.</text>
</comment>
<sequence length="229" mass="26343">MAEMKPIKVLGVHGPNAGKIILLSEELGLPYETEIIPLTDVKNPNYVAINPNGRLPTIQDPNTNLTLWESGAIIEYLTETYDKDNKLSFKPGTVEAYHARQWLFFQTTGQGPYYGQAMWFIIYQSLPEARERYVKEVNRVTGVLDGHLAKQEPDADGNIWFLGGRLSYVDIPFFTWQHTAEPRIPDEEFNQDDYPHVKKWAENMLKRPSVQKLLKLQETKSRSQSKPKH</sequence>
<feature type="domain" description="GST C-terminal" evidence="3">
    <location>
        <begin position="92"/>
        <end position="227"/>
    </location>
</feature>
<proteinExistence type="inferred from homology"/>
<dbReference type="InterPro" id="IPR036282">
    <property type="entry name" value="Glutathione-S-Trfase_C_sf"/>
</dbReference>
<evidence type="ECO:0000313" key="5">
    <source>
        <dbReference type="Proteomes" id="UP000750502"/>
    </source>
</evidence>
<evidence type="ECO:0008006" key="6">
    <source>
        <dbReference type="Google" id="ProtNLM"/>
    </source>
</evidence>
<comment type="caution">
    <text evidence="4">The sequence shown here is derived from an EMBL/GenBank/DDBJ whole genome shotgun (WGS) entry which is preliminary data.</text>
</comment>
<dbReference type="EMBL" id="JADFTT010000907">
    <property type="protein sequence ID" value="KAG5758075.1"/>
    <property type="molecule type" value="Genomic_DNA"/>
</dbReference>
<dbReference type="PANTHER" id="PTHR44051:SF23">
    <property type="entry name" value="GLUTATHIONE S-TRANSFERASE-LIKE PROTEIN TPCF"/>
    <property type="match status" value="1"/>
</dbReference>
<dbReference type="Pfam" id="PF13409">
    <property type="entry name" value="GST_N_2"/>
    <property type="match status" value="1"/>
</dbReference>
<evidence type="ECO:0000259" key="3">
    <source>
        <dbReference type="PROSITE" id="PS50405"/>
    </source>
</evidence>
<name>A0A9P7HC32_9HYPO</name>
<keyword evidence="5" id="KW-1185">Reference proteome</keyword>